<protein>
    <submittedName>
        <fullName evidence="1">Uncharacterized protein</fullName>
    </submittedName>
</protein>
<dbReference type="AlphaFoldDB" id="A0A1I3J645"/>
<accession>A0A1I3J645</accession>
<keyword evidence="2" id="KW-1185">Reference proteome</keyword>
<proteinExistence type="predicted"/>
<reference evidence="2" key="1">
    <citation type="submission" date="2016-10" db="EMBL/GenBank/DDBJ databases">
        <authorList>
            <person name="Varghese N."/>
            <person name="Submissions S."/>
        </authorList>
    </citation>
    <scope>NUCLEOTIDE SEQUENCE [LARGE SCALE GENOMIC DNA]</scope>
    <source>
        <strain evidence="2">DSM 28881</strain>
    </source>
</reference>
<sequence>MKVKIFTILFTLFLTLSYSQDFGEIKIDSKLQIKHSDTLKTIGERLTGKWKYLGKRKGEILIDTLNVSFTNNKKTTVIVENGTVFELSDGKRKKAEYYIETTYKFDNDKGYYALEEKSLNDDWKSINTCQPVPELIYYKEKFGILFTEMLGQNFEAIRDINTNNLILENGKEYKKTE</sequence>
<organism evidence="1 2">
    <name type="scientific">Olleya namhaensis</name>
    <dbReference type="NCBI Taxonomy" id="1144750"/>
    <lineage>
        <taxon>Bacteria</taxon>
        <taxon>Pseudomonadati</taxon>
        <taxon>Bacteroidota</taxon>
        <taxon>Flavobacteriia</taxon>
        <taxon>Flavobacteriales</taxon>
        <taxon>Flavobacteriaceae</taxon>
    </lineage>
</organism>
<dbReference type="EMBL" id="FORM01000001">
    <property type="protein sequence ID" value="SFI55663.1"/>
    <property type="molecule type" value="Genomic_DNA"/>
</dbReference>
<gene>
    <name evidence="1" type="ORF">SAMN05443431_101267</name>
</gene>
<dbReference type="Proteomes" id="UP000199559">
    <property type="component" value="Unassembled WGS sequence"/>
</dbReference>
<dbReference type="RefSeq" id="WP_090836791.1">
    <property type="nucleotide sequence ID" value="NZ_FORM01000001.1"/>
</dbReference>
<evidence type="ECO:0000313" key="2">
    <source>
        <dbReference type="Proteomes" id="UP000199559"/>
    </source>
</evidence>
<evidence type="ECO:0000313" key="1">
    <source>
        <dbReference type="EMBL" id="SFI55663.1"/>
    </source>
</evidence>
<name>A0A1I3J645_9FLAO</name>